<organism evidence="3 4">
    <name type="scientific">Achromobacter piechaudii</name>
    <dbReference type="NCBI Taxonomy" id="72556"/>
    <lineage>
        <taxon>Bacteria</taxon>
        <taxon>Pseudomonadati</taxon>
        <taxon>Pseudomonadota</taxon>
        <taxon>Betaproteobacteria</taxon>
        <taxon>Burkholderiales</taxon>
        <taxon>Alcaligenaceae</taxon>
        <taxon>Achromobacter</taxon>
    </lineage>
</organism>
<name>A0A6S7D8M4_9BURK</name>
<reference evidence="4 5" key="1">
    <citation type="submission" date="2020-04" db="EMBL/GenBank/DDBJ databases">
        <authorList>
            <person name="De Canck E."/>
        </authorList>
    </citation>
    <scope>NUCLEOTIDE SEQUENCE [LARGE SCALE GENOMIC DNA]</scope>
    <source>
        <strain evidence="3 4">LMG 1861</strain>
        <strain evidence="2 5">LMG 1873</strain>
    </source>
</reference>
<protein>
    <recommendedName>
        <fullName evidence="1">Spore protein YkvP/CgeB glycosyl transferase-like domain-containing protein</fullName>
    </recommendedName>
</protein>
<proteinExistence type="predicted"/>
<dbReference type="RefSeq" id="WP_061303423.1">
    <property type="nucleotide sequence ID" value="NZ_CADIJS010000002.1"/>
</dbReference>
<dbReference type="Proteomes" id="UP000494105">
    <property type="component" value="Unassembled WGS sequence"/>
</dbReference>
<dbReference type="InterPro" id="IPR055259">
    <property type="entry name" value="YkvP/CgeB_Glyco_trans-like"/>
</dbReference>
<feature type="domain" description="Spore protein YkvP/CgeB glycosyl transferase-like" evidence="1">
    <location>
        <begin position="238"/>
        <end position="356"/>
    </location>
</feature>
<evidence type="ECO:0000313" key="5">
    <source>
        <dbReference type="Proteomes" id="UP000494116"/>
    </source>
</evidence>
<accession>A0A6S7D8M4</accession>
<evidence type="ECO:0000259" key="1">
    <source>
        <dbReference type="Pfam" id="PF13524"/>
    </source>
</evidence>
<dbReference type="Pfam" id="PF13524">
    <property type="entry name" value="Glyco_trans_1_2"/>
    <property type="match status" value="1"/>
</dbReference>
<dbReference type="Proteomes" id="UP000494116">
    <property type="component" value="Unassembled WGS sequence"/>
</dbReference>
<dbReference type="EMBL" id="CADILD010000002">
    <property type="protein sequence ID" value="CAB3871533.1"/>
    <property type="molecule type" value="Genomic_DNA"/>
</dbReference>
<evidence type="ECO:0000313" key="3">
    <source>
        <dbReference type="EMBL" id="CAB3871533.1"/>
    </source>
</evidence>
<evidence type="ECO:0000313" key="4">
    <source>
        <dbReference type="Proteomes" id="UP000494105"/>
    </source>
</evidence>
<dbReference type="EMBL" id="CADIJS010000002">
    <property type="protein sequence ID" value="CAB3687172.1"/>
    <property type="molecule type" value="Genomic_DNA"/>
</dbReference>
<dbReference type="AlphaFoldDB" id="A0A6S7D8M4"/>
<sequence length="361" mass="41493">MVGGLVRKLGALLYDYPKVEEDAVREGPFGRLKVALVTDYFTSDCLSAECRVRNVTPRNYREIIDEWKPDLLFVESAFHGIDGSWRYELAKQSKLMRLRPPKMIFEVVAAAKARGVPTVFWNKDDGAFFDAFIDVAKAFDFIFTTDKECIEGYRRQVPDHVPVHALVMPYQPAYHQFTGFDFQRKEACFTGSYYRRILNERRRFLDMVFEACEAAALPLNVFDRNHDRMSRHFEFRFPRNAQLRMHSKVAHRATAAVYKSHVISLNVNSVTASETMCSRRLLEILACGGIAVTNRSRSVDKYFSEYCHVVTSQDEVTELFSRLRHGPSGADLERAEAGAAYVRQHHTWAHRLQEVCTVVGL</sequence>
<evidence type="ECO:0000313" key="2">
    <source>
        <dbReference type="EMBL" id="CAB3687172.1"/>
    </source>
</evidence>
<keyword evidence="5" id="KW-1185">Reference proteome</keyword>
<gene>
    <name evidence="3" type="ORF">LMG1861_02790</name>
    <name evidence="2" type="ORF">LMG1873_01911</name>
</gene>